<dbReference type="InterPro" id="IPR036390">
    <property type="entry name" value="WH_DNA-bd_sf"/>
</dbReference>
<keyword evidence="6" id="KW-1185">Reference proteome</keyword>
<reference evidence="5 6" key="1">
    <citation type="submission" date="2019-02" db="EMBL/GenBank/DDBJ databases">
        <authorList>
            <person name="Fomenkov A."/>
            <person name="Dubinina G."/>
            <person name="Grabovich M."/>
            <person name="Vincze T."/>
            <person name="Roberts R.J."/>
        </authorList>
    </citation>
    <scope>NUCLEOTIDE SEQUENCE [LARGE SCALE GENOMIC DNA]</scope>
    <source>
        <strain evidence="5 6">P</strain>
    </source>
</reference>
<evidence type="ECO:0000313" key="5">
    <source>
        <dbReference type="EMBL" id="QEN04618.1"/>
    </source>
</evidence>
<dbReference type="SUPFAM" id="SSF46785">
    <property type="entry name" value="Winged helix' DNA-binding domain"/>
    <property type="match status" value="1"/>
</dbReference>
<protein>
    <submittedName>
        <fullName evidence="5">GntR family transcriptional regulator</fullName>
    </submittedName>
</protein>
<sequence length="126" mass="14741">MMVFTNDTPIYLQIVNKIKEQLIIGEFKVGEKMPSVREYSKLIKVNPTTIQRVYKELEMEGLIHTKRGMGSFITDDNKLILKMKTEIANKLTDDYIMKMSLIGFDNVKLQKIINKHIREVNNDKSY</sequence>
<keyword evidence="2" id="KW-0238">DNA-binding</keyword>
<evidence type="ECO:0000256" key="2">
    <source>
        <dbReference type="ARBA" id="ARBA00023125"/>
    </source>
</evidence>
<dbReference type="OrthoDB" id="362473at2"/>
<feature type="domain" description="HTH gntR-type" evidence="4">
    <location>
        <begin position="8"/>
        <end position="76"/>
    </location>
</feature>
<dbReference type="EMBL" id="CP035807">
    <property type="protein sequence ID" value="QEN04618.1"/>
    <property type="molecule type" value="Genomic_DNA"/>
</dbReference>
<evidence type="ECO:0000313" key="6">
    <source>
        <dbReference type="Proteomes" id="UP000323824"/>
    </source>
</evidence>
<dbReference type="AlphaFoldDB" id="A0A5C1QB72"/>
<dbReference type="PANTHER" id="PTHR38445:SF6">
    <property type="entry name" value="GNTR-FAMILY TRANSCRIPTIONAL REGULATOR"/>
    <property type="match status" value="1"/>
</dbReference>
<dbReference type="Proteomes" id="UP000323824">
    <property type="component" value="Chromosome"/>
</dbReference>
<dbReference type="InterPro" id="IPR000524">
    <property type="entry name" value="Tscrpt_reg_HTH_GntR"/>
</dbReference>
<evidence type="ECO:0000256" key="1">
    <source>
        <dbReference type="ARBA" id="ARBA00023015"/>
    </source>
</evidence>
<dbReference type="KEGG" id="sper:EW093_07845"/>
<dbReference type="GO" id="GO:0003700">
    <property type="term" value="F:DNA-binding transcription factor activity"/>
    <property type="evidence" value="ECO:0007669"/>
    <property type="project" value="InterPro"/>
</dbReference>
<name>A0A5C1QB72_9SPIO</name>
<keyword evidence="3" id="KW-0804">Transcription</keyword>
<dbReference type="PROSITE" id="PS50949">
    <property type="entry name" value="HTH_GNTR"/>
    <property type="match status" value="1"/>
</dbReference>
<reference evidence="5 6" key="2">
    <citation type="submission" date="2019-09" db="EMBL/GenBank/DDBJ databases">
        <title>Complete Genome Sequence and Methylome Analysis of free living Spirochaetas.</title>
        <authorList>
            <person name="Leshcheva N."/>
            <person name="Mikheeva N."/>
        </authorList>
    </citation>
    <scope>NUCLEOTIDE SEQUENCE [LARGE SCALE GENOMIC DNA]</scope>
    <source>
        <strain evidence="5 6">P</strain>
    </source>
</reference>
<dbReference type="PANTHER" id="PTHR38445">
    <property type="entry name" value="HTH-TYPE TRANSCRIPTIONAL REPRESSOR YTRA"/>
    <property type="match status" value="1"/>
</dbReference>
<evidence type="ECO:0000259" key="4">
    <source>
        <dbReference type="PROSITE" id="PS50949"/>
    </source>
</evidence>
<dbReference type="RefSeq" id="WP_149567861.1">
    <property type="nucleotide sequence ID" value="NZ_CP035807.1"/>
</dbReference>
<accession>A0A5C1QB72</accession>
<evidence type="ECO:0000256" key="3">
    <source>
        <dbReference type="ARBA" id="ARBA00023163"/>
    </source>
</evidence>
<dbReference type="Pfam" id="PF00392">
    <property type="entry name" value="GntR"/>
    <property type="match status" value="1"/>
</dbReference>
<dbReference type="SMART" id="SM00345">
    <property type="entry name" value="HTH_GNTR"/>
    <property type="match status" value="1"/>
</dbReference>
<dbReference type="Gene3D" id="1.10.10.10">
    <property type="entry name" value="Winged helix-like DNA-binding domain superfamily/Winged helix DNA-binding domain"/>
    <property type="match status" value="1"/>
</dbReference>
<dbReference type="InterPro" id="IPR036388">
    <property type="entry name" value="WH-like_DNA-bd_sf"/>
</dbReference>
<gene>
    <name evidence="5" type="ORF">EW093_07845</name>
</gene>
<proteinExistence type="predicted"/>
<keyword evidence="1" id="KW-0805">Transcription regulation</keyword>
<dbReference type="GO" id="GO:0003677">
    <property type="term" value="F:DNA binding"/>
    <property type="evidence" value="ECO:0007669"/>
    <property type="project" value="UniProtKB-KW"/>
</dbReference>
<organism evidence="5 6">
    <name type="scientific">Thiospirochaeta perfilievii</name>
    <dbReference type="NCBI Taxonomy" id="252967"/>
    <lineage>
        <taxon>Bacteria</taxon>
        <taxon>Pseudomonadati</taxon>
        <taxon>Spirochaetota</taxon>
        <taxon>Spirochaetia</taxon>
        <taxon>Spirochaetales</taxon>
        <taxon>Spirochaetaceae</taxon>
        <taxon>Thiospirochaeta</taxon>
    </lineage>
</organism>
<dbReference type="CDD" id="cd07377">
    <property type="entry name" value="WHTH_GntR"/>
    <property type="match status" value="1"/>
</dbReference>